<evidence type="ECO:0000256" key="2">
    <source>
        <dbReference type="ARBA" id="ARBA00007643"/>
    </source>
</evidence>
<feature type="compositionally biased region" description="Acidic residues" evidence="4">
    <location>
        <begin position="89"/>
        <end position="98"/>
    </location>
</feature>
<feature type="region of interest" description="Disordered" evidence="4">
    <location>
        <begin position="55"/>
        <end position="107"/>
    </location>
</feature>
<evidence type="ECO:0000313" key="6">
    <source>
        <dbReference type="Proteomes" id="UP000076727"/>
    </source>
</evidence>
<gene>
    <name evidence="5" type="ORF">DAEQUDRAFT_665947</name>
</gene>
<comment type="similarity">
    <text evidence="2">Belongs to the TLS1 family.</text>
</comment>
<dbReference type="STRING" id="1314783.A0A165S3Y9"/>
<protein>
    <recommendedName>
        <fullName evidence="7">Hepatocellular carcinoma-associated antigen 59</fullName>
    </recommendedName>
</protein>
<dbReference type="OrthoDB" id="5627at2759"/>
<dbReference type="Proteomes" id="UP000076727">
    <property type="component" value="Unassembled WGS sequence"/>
</dbReference>
<dbReference type="Pfam" id="PF07052">
    <property type="entry name" value="Hep_59"/>
    <property type="match status" value="1"/>
</dbReference>
<accession>A0A165S3Y9</accession>
<dbReference type="PANTHER" id="PTHR13486:SF2">
    <property type="entry name" value="SPLICING FACTOR C9ORF78"/>
    <property type="match status" value="1"/>
</dbReference>
<dbReference type="GO" id="GO:0000398">
    <property type="term" value="P:mRNA splicing, via spliceosome"/>
    <property type="evidence" value="ECO:0007669"/>
    <property type="project" value="TreeGrafter"/>
</dbReference>
<keyword evidence="3" id="KW-0539">Nucleus</keyword>
<dbReference type="GO" id="GO:0005681">
    <property type="term" value="C:spliceosomal complex"/>
    <property type="evidence" value="ECO:0007669"/>
    <property type="project" value="TreeGrafter"/>
</dbReference>
<feature type="compositionally biased region" description="Basic and acidic residues" evidence="4">
    <location>
        <begin position="131"/>
        <end position="152"/>
    </location>
</feature>
<evidence type="ECO:0000313" key="5">
    <source>
        <dbReference type="EMBL" id="KZT71503.1"/>
    </source>
</evidence>
<keyword evidence="6" id="KW-1185">Reference proteome</keyword>
<organism evidence="5 6">
    <name type="scientific">Daedalea quercina L-15889</name>
    <dbReference type="NCBI Taxonomy" id="1314783"/>
    <lineage>
        <taxon>Eukaryota</taxon>
        <taxon>Fungi</taxon>
        <taxon>Dikarya</taxon>
        <taxon>Basidiomycota</taxon>
        <taxon>Agaricomycotina</taxon>
        <taxon>Agaricomycetes</taxon>
        <taxon>Polyporales</taxon>
        <taxon>Fomitopsis</taxon>
    </lineage>
</organism>
<name>A0A165S3Y9_9APHY</name>
<comment type="subcellular location">
    <subcellularLocation>
        <location evidence="1">Nucleus</location>
    </subcellularLocation>
</comment>
<evidence type="ECO:0000256" key="1">
    <source>
        <dbReference type="ARBA" id="ARBA00004123"/>
    </source>
</evidence>
<feature type="region of interest" description="Disordered" evidence="4">
    <location>
        <begin position="131"/>
        <end position="153"/>
    </location>
</feature>
<feature type="compositionally biased region" description="Basic and acidic residues" evidence="4">
    <location>
        <begin position="258"/>
        <end position="270"/>
    </location>
</feature>
<proteinExistence type="inferred from homology"/>
<dbReference type="PANTHER" id="PTHR13486">
    <property type="entry name" value="TELOMERE LENGTH AND SILENCING PROTEIN 1 TLS1 FAMILY MEMBER"/>
    <property type="match status" value="1"/>
</dbReference>
<feature type="compositionally biased region" description="Basic and acidic residues" evidence="4">
    <location>
        <begin position="15"/>
        <end position="30"/>
    </location>
</feature>
<feature type="region of interest" description="Disordered" evidence="4">
    <location>
        <begin position="257"/>
        <end position="277"/>
    </location>
</feature>
<evidence type="ECO:0008006" key="7">
    <source>
        <dbReference type="Google" id="ProtNLM"/>
    </source>
</evidence>
<sequence>MIRKRTVPRPNIRQKSIEVEEVKEPVEQLQEGDGKLDLADLIELRKLRRAREGIDVQKLVKGDAKKKKKRPREAEEDLGGLKKGSTSKDDDDEEEEDVDAKARRVVRANNFTQQTNVLDVDKHMMAYIEENMKMRRGKSNEPEKDEGPRDPYAELFNIPDKYRLKQEKAEDEGSVTNSLAMLTAIPEVDLGMDTRLKNIEDTEKAKRVLTEERKERPKKVSNDEEHLAAARFYRPNLKAKSDADIIRDAKLEAMGLLPEDHEPRQPRNDRPQMATDEMVMERFKKRMRK</sequence>
<evidence type="ECO:0000256" key="3">
    <source>
        <dbReference type="ARBA" id="ARBA00023242"/>
    </source>
</evidence>
<dbReference type="EMBL" id="KV429045">
    <property type="protein sequence ID" value="KZT71503.1"/>
    <property type="molecule type" value="Genomic_DNA"/>
</dbReference>
<evidence type="ECO:0000256" key="4">
    <source>
        <dbReference type="SAM" id="MobiDB-lite"/>
    </source>
</evidence>
<feature type="region of interest" description="Disordered" evidence="4">
    <location>
        <begin position="1"/>
        <end position="30"/>
    </location>
</feature>
<dbReference type="InterPro" id="IPR010756">
    <property type="entry name" value="Tls1-like"/>
</dbReference>
<dbReference type="AlphaFoldDB" id="A0A165S3Y9"/>
<reference evidence="5 6" key="1">
    <citation type="journal article" date="2016" name="Mol. Biol. Evol.">
        <title>Comparative Genomics of Early-Diverging Mushroom-Forming Fungi Provides Insights into the Origins of Lignocellulose Decay Capabilities.</title>
        <authorList>
            <person name="Nagy L.G."/>
            <person name="Riley R."/>
            <person name="Tritt A."/>
            <person name="Adam C."/>
            <person name="Daum C."/>
            <person name="Floudas D."/>
            <person name="Sun H."/>
            <person name="Yadav J.S."/>
            <person name="Pangilinan J."/>
            <person name="Larsson K.H."/>
            <person name="Matsuura K."/>
            <person name="Barry K."/>
            <person name="Labutti K."/>
            <person name="Kuo R."/>
            <person name="Ohm R.A."/>
            <person name="Bhattacharya S.S."/>
            <person name="Shirouzu T."/>
            <person name="Yoshinaga Y."/>
            <person name="Martin F.M."/>
            <person name="Grigoriev I.V."/>
            <person name="Hibbett D.S."/>
        </authorList>
    </citation>
    <scope>NUCLEOTIDE SEQUENCE [LARGE SCALE GENOMIC DNA]</scope>
    <source>
        <strain evidence="5 6">L-15889</strain>
    </source>
</reference>